<dbReference type="Proteomes" id="UP000006253">
    <property type="component" value="Unassembled WGS sequence"/>
</dbReference>
<evidence type="ECO:0000256" key="1">
    <source>
        <dbReference type="ARBA" id="ARBA00006115"/>
    </source>
</evidence>
<dbReference type="Pfam" id="PF22640">
    <property type="entry name" value="ManC_GMP_beta-helix"/>
    <property type="match status" value="1"/>
</dbReference>
<keyword evidence="3 10" id="KW-0808">Transferase</keyword>
<evidence type="ECO:0000259" key="9">
    <source>
        <dbReference type="Pfam" id="PF22640"/>
    </source>
</evidence>
<protein>
    <recommendedName>
        <fullName evidence="2">mannose-1-phosphate guanylyltransferase</fullName>
        <ecNumber evidence="2">2.7.7.13</ecNumber>
    </recommendedName>
</protein>
<dbReference type="InterPro" id="IPR054566">
    <property type="entry name" value="ManC/GMP-like_b-helix"/>
</dbReference>
<feature type="domain" description="Nucleotidyl transferase" evidence="8">
    <location>
        <begin position="8"/>
        <end position="279"/>
    </location>
</feature>
<evidence type="ECO:0000256" key="5">
    <source>
        <dbReference type="ARBA" id="ARBA00022741"/>
    </source>
</evidence>
<evidence type="ECO:0000259" key="8">
    <source>
        <dbReference type="Pfam" id="PF00483"/>
    </source>
</evidence>
<dbReference type="InterPro" id="IPR049577">
    <property type="entry name" value="GMPP_N"/>
</dbReference>
<name>A0A0E2BA42_9LEPT</name>
<dbReference type="PANTHER" id="PTHR46390">
    <property type="entry name" value="MANNOSE-1-PHOSPHATE GUANYLYLTRANSFERASE"/>
    <property type="match status" value="1"/>
</dbReference>
<dbReference type="SUPFAM" id="SSF159283">
    <property type="entry name" value="Guanosine diphospho-D-mannose pyrophosphorylase/mannose-6-phosphate isomerase linker domain"/>
    <property type="match status" value="1"/>
</dbReference>
<keyword evidence="4" id="KW-0548">Nucleotidyltransferase</keyword>
<comment type="caution">
    <text evidence="10">The sequence shown here is derived from an EMBL/GenBank/DDBJ whole genome shotgun (WGS) entry which is preliminary data.</text>
</comment>
<dbReference type="GO" id="GO:0004475">
    <property type="term" value="F:mannose-1-phosphate guanylyltransferase (GTP) activity"/>
    <property type="evidence" value="ECO:0007669"/>
    <property type="project" value="UniProtKB-EC"/>
</dbReference>
<evidence type="ECO:0000313" key="10">
    <source>
        <dbReference type="EMBL" id="EKO13991.1"/>
    </source>
</evidence>
<dbReference type="Gene3D" id="3.90.550.10">
    <property type="entry name" value="Spore Coat Polysaccharide Biosynthesis Protein SpsA, Chain A"/>
    <property type="match status" value="1"/>
</dbReference>
<evidence type="ECO:0000256" key="6">
    <source>
        <dbReference type="ARBA" id="ARBA00023134"/>
    </source>
</evidence>
<comment type="similarity">
    <text evidence="1">Belongs to the mannose-6-phosphate isomerase type 2 family.</text>
</comment>
<evidence type="ECO:0000313" key="11">
    <source>
        <dbReference type="Proteomes" id="UP000006253"/>
    </source>
</evidence>
<evidence type="ECO:0000256" key="7">
    <source>
        <dbReference type="ARBA" id="ARBA00047343"/>
    </source>
</evidence>
<comment type="catalytic activity">
    <reaction evidence="7">
        <text>alpha-D-mannose 1-phosphate + GTP + H(+) = GDP-alpha-D-mannose + diphosphate</text>
        <dbReference type="Rhea" id="RHEA:15229"/>
        <dbReference type="ChEBI" id="CHEBI:15378"/>
        <dbReference type="ChEBI" id="CHEBI:33019"/>
        <dbReference type="ChEBI" id="CHEBI:37565"/>
        <dbReference type="ChEBI" id="CHEBI:57527"/>
        <dbReference type="ChEBI" id="CHEBI:58409"/>
        <dbReference type="EC" id="2.7.7.13"/>
    </reaction>
</comment>
<gene>
    <name evidence="10" type="ORF">LEP1GSC081_0294</name>
</gene>
<dbReference type="PANTHER" id="PTHR46390:SF1">
    <property type="entry name" value="MANNOSE-1-PHOSPHATE GUANYLYLTRANSFERASE"/>
    <property type="match status" value="1"/>
</dbReference>
<keyword evidence="5" id="KW-0547">Nucleotide-binding</keyword>
<feature type="domain" description="MannoseP isomerase/GMP-like beta-helix" evidence="9">
    <location>
        <begin position="295"/>
        <end position="342"/>
    </location>
</feature>
<dbReference type="InterPro" id="IPR029044">
    <property type="entry name" value="Nucleotide-diphossugar_trans"/>
</dbReference>
<dbReference type="Pfam" id="PF00483">
    <property type="entry name" value="NTP_transferase"/>
    <property type="match status" value="1"/>
</dbReference>
<dbReference type="AlphaFoldDB" id="A0A0E2BA42"/>
<keyword evidence="6" id="KW-0342">GTP-binding</keyword>
<dbReference type="CDD" id="cd02509">
    <property type="entry name" value="GDP-M1P_Guanylyltransferase"/>
    <property type="match status" value="1"/>
</dbReference>
<accession>A0A0E2BA42</accession>
<proteinExistence type="inferred from homology"/>
<organism evidence="10 11">
    <name type="scientific">Leptospira kirschneri str. H1</name>
    <dbReference type="NCBI Taxonomy" id="1049966"/>
    <lineage>
        <taxon>Bacteria</taxon>
        <taxon>Pseudomonadati</taxon>
        <taxon>Spirochaetota</taxon>
        <taxon>Spirochaetia</taxon>
        <taxon>Leptospirales</taxon>
        <taxon>Leptospiraceae</taxon>
        <taxon>Leptospira</taxon>
    </lineage>
</organism>
<dbReference type="FunFam" id="3.90.550.10:FF:000046">
    <property type="entry name" value="Mannose-1-phosphate guanylyltransferase (GDP)"/>
    <property type="match status" value="1"/>
</dbReference>
<evidence type="ECO:0000256" key="4">
    <source>
        <dbReference type="ARBA" id="ARBA00022695"/>
    </source>
</evidence>
<evidence type="ECO:0000256" key="2">
    <source>
        <dbReference type="ARBA" id="ARBA00012387"/>
    </source>
</evidence>
<dbReference type="InterPro" id="IPR051161">
    <property type="entry name" value="Mannose-6P_isomerase_type2"/>
</dbReference>
<evidence type="ECO:0000256" key="3">
    <source>
        <dbReference type="ARBA" id="ARBA00022679"/>
    </source>
</evidence>
<dbReference type="EMBL" id="AHMY02000066">
    <property type="protein sequence ID" value="EKO13991.1"/>
    <property type="molecule type" value="Genomic_DNA"/>
</dbReference>
<reference evidence="10 11" key="1">
    <citation type="submission" date="2012-10" db="EMBL/GenBank/DDBJ databases">
        <authorList>
            <person name="Harkins D.M."/>
            <person name="Durkin A.S."/>
            <person name="Brinkac L.M."/>
            <person name="Selengut J.D."/>
            <person name="Sanka R."/>
            <person name="DePew J."/>
            <person name="Purushe J."/>
            <person name="Peacock S.J."/>
            <person name="Thaipadungpanit J."/>
            <person name="Wuthiekanun V.W."/>
            <person name="Day N.P."/>
            <person name="Vinetz J.M."/>
            <person name="Sutton G.G."/>
            <person name="Nelson W.C."/>
            <person name="Fouts D.E."/>
        </authorList>
    </citation>
    <scope>NUCLEOTIDE SEQUENCE [LARGE SCALE GENOMIC DNA]</scope>
    <source>
        <strain evidence="10 11">H1</strain>
    </source>
</reference>
<dbReference type="GO" id="GO:0005525">
    <property type="term" value="F:GTP binding"/>
    <property type="evidence" value="ECO:0007669"/>
    <property type="project" value="UniProtKB-KW"/>
</dbReference>
<dbReference type="EC" id="2.7.7.13" evidence="2"/>
<sequence length="353" mass="40061">MNQDKPVVLIMAGGKGERFWPRSRISTPKQLQKVYSNKTLLRETLERALTITTIDRIYIGTNASLKKSILTQEKNFPEKNFIIEPEGKNTAPIIALASLYFQEKYGDPLQVVLSADAWIHPVKEFTKTISKALEHTKDHLVLLGIKPNRPEIGYGYIEAGKSTDGCFAVKSFYEKPDVKTALKYIKKKNFYWNPGIFLWRTSIILEEFKTHSPKILDPLKERFPFKKAGELAAAFKIVTSDPVDIVIMERSSRIKMVEASFGWDDVGSWTSLERVMPGDESGNRHMGKTILFHKSSGNITQTRKEFTAVLGVNDLIVVEEEDVLFISTKSGIGDIKNLVSELRKNKTLQKYTE</sequence>
<dbReference type="InterPro" id="IPR005835">
    <property type="entry name" value="NTP_transferase_dom"/>
</dbReference>
<dbReference type="RefSeq" id="WP_004766849.1">
    <property type="nucleotide sequence ID" value="NZ_AHMY02000066.1"/>
</dbReference>
<dbReference type="GO" id="GO:0009298">
    <property type="term" value="P:GDP-mannose biosynthetic process"/>
    <property type="evidence" value="ECO:0007669"/>
    <property type="project" value="TreeGrafter"/>
</dbReference>
<dbReference type="SUPFAM" id="SSF53448">
    <property type="entry name" value="Nucleotide-diphospho-sugar transferases"/>
    <property type="match status" value="1"/>
</dbReference>